<proteinExistence type="predicted"/>
<dbReference type="AlphaFoldDB" id="A0A2H1WCG7"/>
<name>A0A2H1WCG7_SPOFR</name>
<evidence type="ECO:0000313" key="1">
    <source>
        <dbReference type="EMBL" id="SOQ50771.1"/>
    </source>
</evidence>
<gene>
    <name evidence="1" type="ORF">SFRICE_032335</name>
</gene>
<accession>A0A2H1WCG7</accession>
<sequence>MSGVLKRLDDIGNTLVRLATELKQCVEDVRVVNARQLERLEQERATALLAASVDAHVEADHVSLHNVDDSEAKKVSVELRLLRWLHPCYTTY</sequence>
<dbReference type="OrthoDB" id="437457at2759"/>
<reference evidence="1" key="1">
    <citation type="submission" date="2016-07" db="EMBL/GenBank/DDBJ databases">
        <authorList>
            <person name="Bretaudeau A."/>
        </authorList>
    </citation>
    <scope>NUCLEOTIDE SEQUENCE</scope>
    <source>
        <strain evidence="1">Rice</strain>
        <tissue evidence="1">Whole body</tissue>
    </source>
</reference>
<protein>
    <submittedName>
        <fullName evidence="1">SFRICE_032335</fullName>
    </submittedName>
</protein>
<organism evidence="1">
    <name type="scientific">Spodoptera frugiperda</name>
    <name type="common">Fall armyworm</name>
    <dbReference type="NCBI Taxonomy" id="7108"/>
    <lineage>
        <taxon>Eukaryota</taxon>
        <taxon>Metazoa</taxon>
        <taxon>Ecdysozoa</taxon>
        <taxon>Arthropoda</taxon>
        <taxon>Hexapoda</taxon>
        <taxon>Insecta</taxon>
        <taxon>Pterygota</taxon>
        <taxon>Neoptera</taxon>
        <taxon>Endopterygota</taxon>
        <taxon>Lepidoptera</taxon>
        <taxon>Glossata</taxon>
        <taxon>Ditrysia</taxon>
        <taxon>Noctuoidea</taxon>
        <taxon>Noctuidae</taxon>
        <taxon>Amphipyrinae</taxon>
        <taxon>Spodoptera</taxon>
    </lineage>
</organism>
<dbReference type="EMBL" id="ODYU01007733">
    <property type="protein sequence ID" value="SOQ50771.1"/>
    <property type="molecule type" value="Genomic_DNA"/>
</dbReference>